<dbReference type="Proteomes" id="UP000029590">
    <property type="component" value="Unassembled WGS sequence"/>
</dbReference>
<evidence type="ECO:0000313" key="1">
    <source>
        <dbReference type="EMBL" id="KGC20312.1"/>
    </source>
</evidence>
<dbReference type="AlphaFoldDB" id="A0AAW3FC64"/>
<evidence type="ECO:0000313" key="2">
    <source>
        <dbReference type="Proteomes" id="UP000029590"/>
    </source>
</evidence>
<proteinExistence type="predicted"/>
<name>A0AAW3FC64_BURGA</name>
<dbReference type="EMBL" id="JPGG01000012">
    <property type="protein sequence ID" value="KGC20312.1"/>
    <property type="molecule type" value="Genomic_DNA"/>
</dbReference>
<reference evidence="1 2" key="1">
    <citation type="submission" date="2014-04" db="EMBL/GenBank/DDBJ databases">
        <authorList>
            <person name="Bishop-Lilly K.A."/>
            <person name="Broomall S.M."/>
            <person name="Chain P.S."/>
            <person name="Chertkov O."/>
            <person name="Coyne S.R."/>
            <person name="Daligault H.E."/>
            <person name="Davenport K.W."/>
            <person name="Erkkila T."/>
            <person name="Frey K.G."/>
            <person name="Gibbons H.S."/>
            <person name="Gu W."/>
            <person name="Jaissle J."/>
            <person name="Johnson S.L."/>
            <person name="Koroleva G.I."/>
            <person name="Ladner J.T."/>
            <person name="Lo C.-C."/>
            <person name="Minogue T.D."/>
            <person name="Munk C."/>
            <person name="Palacios G.F."/>
            <person name="Redden C.L."/>
            <person name="Rosenzweig C.N."/>
            <person name="Scholz M.B."/>
            <person name="Teshima H."/>
            <person name="Xu Y."/>
        </authorList>
    </citation>
    <scope>NUCLEOTIDE SEQUENCE [LARGE SCALE GENOMIC DNA]</scope>
    <source>
        <strain evidence="2">gladioli</strain>
    </source>
</reference>
<comment type="caution">
    <text evidence="1">The sequence shown here is derived from an EMBL/GenBank/DDBJ whole genome shotgun (WGS) entry which is preliminary data.</text>
</comment>
<accession>A0AAW3FC64</accession>
<protein>
    <submittedName>
        <fullName evidence="1">Uncharacterized protein</fullName>
    </submittedName>
</protein>
<gene>
    <name evidence="1" type="ORF">DM48_7834</name>
</gene>
<sequence length="277" mass="30740">MRADVGLLAQIRSGGVAGRHELVWILVAQLVERERAAPRDADRLIQRAGRIEVGQAQPGSQVPLCIRRELVAAFAHRPAQPDRRQHVLQGLPRAHVHHRPARGYHRHVVSSCCSLNSAAVNVIHGARMQGQRDPRAIAEHGREPLDLGVEPLLVGGKVRREDRHAVGQASEMRERCLGVLEIQRCEPIGALRAARAGKRDQLTEVAVALAVHCERRECQRRRAVGRRQPKVRADDERQACGLGLDVRAHNAGERALVRDRDRAVAEPRRALDQFLGA</sequence>
<organism evidence="1 2">
    <name type="scientific">Burkholderia gladioli</name>
    <name type="common">Pseudomonas marginata</name>
    <name type="synonym">Phytomonas marginata</name>
    <dbReference type="NCBI Taxonomy" id="28095"/>
    <lineage>
        <taxon>Bacteria</taxon>
        <taxon>Pseudomonadati</taxon>
        <taxon>Pseudomonadota</taxon>
        <taxon>Betaproteobacteria</taxon>
        <taxon>Burkholderiales</taxon>
        <taxon>Burkholderiaceae</taxon>
        <taxon>Burkholderia</taxon>
    </lineage>
</organism>